<feature type="compositionally biased region" description="Polar residues" evidence="1">
    <location>
        <begin position="160"/>
        <end position="177"/>
    </location>
</feature>
<feature type="region of interest" description="Disordered" evidence="1">
    <location>
        <begin position="1"/>
        <end position="182"/>
    </location>
</feature>
<dbReference type="AlphaFoldDB" id="A0A1R1PNX1"/>
<comment type="caution">
    <text evidence="2">The sequence shown here is derived from an EMBL/GenBank/DDBJ whole genome shotgun (WGS) entry which is preliminary data.</text>
</comment>
<reference evidence="3" key="1">
    <citation type="submission" date="2017-01" db="EMBL/GenBank/DDBJ databases">
        <authorList>
            <person name="Wang Y."/>
            <person name="White M."/>
            <person name="Kvist S."/>
            <person name="Moncalvo J.-M."/>
        </authorList>
    </citation>
    <scope>NUCLEOTIDE SEQUENCE [LARGE SCALE GENOMIC DNA]</scope>
    <source>
        <strain evidence="3">COL-18-3</strain>
    </source>
</reference>
<feature type="compositionally biased region" description="Polar residues" evidence="1">
    <location>
        <begin position="59"/>
        <end position="69"/>
    </location>
</feature>
<dbReference type="Proteomes" id="UP000188320">
    <property type="component" value="Unassembled WGS sequence"/>
</dbReference>
<feature type="compositionally biased region" description="Low complexity" evidence="1">
    <location>
        <begin position="17"/>
        <end position="39"/>
    </location>
</feature>
<keyword evidence="3" id="KW-1185">Reference proteome</keyword>
<feature type="compositionally biased region" description="Low complexity" evidence="1">
    <location>
        <begin position="128"/>
        <end position="138"/>
    </location>
</feature>
<evidence type="ECO:0000313" key="3">
    <source>
        <dbReference type="Proteomes" id="UP000188320"/>
    </source>
</evidence>
<evidence type="ECO:0000256" key="1">
    <source>
        <dbReference type="SAM" id="MobiDB-lite"/>
    </source>
</evidence>
<dbReference type="EMBL" id="LSSK01000616">
    <property type="protein sequence ID" value="OMH82669.1"/>
    <property type="molecule type" value="Genomic_DNA"/>
</dbReference>
<gene>
    <name evidence="2" type="ORF">AX774_g3847</name>
</gene>
<organism evidence="2 3">
    <name type="scientific">Zancudomyces culisetae</name>
    <name type="common">Gut fungus</name>
    <name type="synonym">Smittium culisetae</name>
    <dbReference type="NCBI Taxonomy" id="1213189"/>
    <lineage>
        <taxon>Eukaryota</taxon>
        <taxon>Fungi</taxon>
        <taxon>Fungi incertae sedis</taxon>
        <taxon>Zoopagomycota</taxon>
        <taxon>Kickxellomycotina</taxon>
        <taxon>Harpellomycetes</taxon>
        <taxon>Harpellales</taxon>
        <taxon>Legeriomycetaceae</taxon>
        <taxon>Zancudomyces</taxon>
    </lineage>
</organism>
<evidence type="ECO:0000313" key="2">
    <source>
        <dbReference type="EMBL" id="OMH82669.1"/>
    </source>
</evidence>
<feature type="compositionally biased region" description="Basic and acidic residues" evidence="1">
    <location>
        <begin position="1"/>
        <end position="13"/>
    </location>
</feature>
<accession>A0A1R1PNX1</accession>
<protein>
    <submittedName>
        <fullName evidence="2">Uncharacterized protein</fullName>
    </submittedName>
</protein>
<proteinExistence type="predicted"/>
<feature type="compositionally biased region" description="Basic and acidic residues" evidence="1">
    <location>
        <begin position="70"/>
        <end position="79"/>
    </location>
</feature>
<name>A0A1R1PNX1_ZANCU</name>
<sequence length="274" mass="29304">MSEERKKAIENRNKYKGVGSESLSSGFGSGIGSNTSNSNGGSGGGSRSSGGYNIKGSIPKTNARTTSYEHTSDTNRFETHTASSKISSIHRNTYNNGKQPERYEPETEPQSTGTSPVDDLLLFDDTANSNSNTSTNPSVYKSPQKKIKNTLLDEDPWESLGNSKSKTEDTTGSVQNNNDEDDWGDFQSIPITAATTNTHGNVNANVNSNTNIDTGLGVGVNVGVDVGTRNTSKSATVGRSLLDDDGHQLASESNNLWVKHKSLISLDDMFPTTK</sequence>
<feature type="compositionally biased region" description="Polar residues" evidence="1">
    <location>
        <begin position="80"/>
        <end position="98"/>
    </location>
</feature>